<dbReference type="OrthoDB" id="2376601at2"/>
<dbReference type="InterPro" id="IPR036390">
    <property type="entry name" value="WH_DNA-bd_sf"/>
</dbReference>
<name>A0A516KI51_9BACI</name>
<dbReference type="SMART" id="SM00347">
    <property type="entry name" value="HTH_MARR"/>
    <property type="match status" value="1"/>
</dbReference>
<dbReference type="InterPro" id="IPR055166">
    <property type="entry name" value="Transc_reg_Sar_Rot_HTH"/>
</dbReference>
<dbReference type="Gene3D" id="1.10.10.10">
    <property type="entry name" value="Winged helix-like DNA-binding domain superfamily/Winged helix DNA-binding domain"/>
    <property type="match status" value="1"/>
</dbReference>
<dbReference type="GO" id="GO:0006950">
    <property type="term" value="P:response to stress"/>
    <property type="evidence" value="ECO:0007669"/>
    <property type="project" value="TreeGrafter"/>
</dbReference>
<dbReference type="RefSeq" id="WP_143895254.1">
    <property type="nucleotide sequence ID" value="NZ_CP041666.1"/>
</dbReference>
<evidence type="ECO:0000259" key="4">
    <source>
        <dbReference type="PROSITE" id="PS50995"/>
    </source>
</evidence>
<dbReference type="InterPro" id="IPR011991">
    <property type="entry name" value="ArsR-like_HTH"/>
</dbReference>
<reference evidence="5 6" key="1">
    <citation type="submission" date="2019-07" db="EMBL/GenBank/DDBJ databases">
        <authorList>
            <person name="Li J."/>
        </authorList>
    </citation>
    <scope>NUCLEOTIDE SEQUENCE [LARGE SCALE GENOMIC DNA]</scope>
    <source>
        <strain evidence="5 6">TKL69</strain>
    </source>
</reference>
<dbReference type="CDD" id="cd00090">
    <property type="entry name" value="HTH_ARSR"/>
    <property type="match status" value="1"/>
</dbReference>
<evidence type="ECO:0000313" key="5">
    <source>
        <dbReference type="EMBL" id="QDP41075.1"/>
    </source>
</evidence>
<dbReference type="KEGG" id="aqt:FN924_13255"/>
<dbReference type="InterPro" id="IPR039422">
    <property type="entry name" value="MarR/SlyA-like"/>
</dbReference>
<dbReference type="Pfam" id="PF22381">
    <property type="entry name" value="Staph_reg_Sar_Rot"/>
    <property type="match status" value="1"/>
</dbReference>
<dbReference type="Proteomes" id="UP000315215">
    <property type="component" value="Chromosome"/>
</dbReference>
<dbReference type="PANTHER" id="PTHR33164">
    <property type="entry name" value="TRANSCRIPTIONAL REGULATOR, MARR FAMILY"/>
    <property type="match status" value="1"/>
</dbReference>
<keyword evidence="2" id="KW-0238">DNA-binding</keyword>
<gene>
    <name evidence="5" type="ORF">FN924_13255</name>
</gene>
<dbReference type="PROSITE" id="PS50995">
    <property type="entry name" value="HTH_MARR_2"/>
    <property type="match status" value="1"/>
</dbReference>
<dbReference type="InterPro" id="IPR036388">
    <property type="entry name" value="WH-like_DNA-bd_sf"/>
</dbReference>
<dbReference type="GO" id="GO:0003677">
    <property type="term" value="F:DNA binding"/>
    <property type="evidence" value="ECO:0007669"/>
    <property type="project" value="UniProtKB-KW"/>
</dbReference>
<feature type="domain" description="HTH marR-type" evidence="4">
    <location>
        <begin position="1"/>
        <end position="132"/>
    </location>
</feature>
<dbReference type="SUPFAM" id="SSF46785">
    <property type="entry name" value="Winged helix' DNA-binding domain"/>
    <property type="match status" value="1"/>
</dbReference>
<keyword evidence="3" id="KW-0804">Transcription</keyword>
<organism evidence="5 6">
    <name type="scientific">Radiobacillus deserti</name>
    <dbReference type="NCBI Taxonomy" id="2594883"/>
    <lineage>
        <taxon>Bacteria</taxon>
        <taxon>Bacillati</taxon>
        <taxon>Bacillota</taxon>
        <taxon>Bacilli</taxon>
        <taxon>Bacillales</taxon>
        <taxon>Bacillaceae</taxon>
        <taxon>Radiobacillus</taxon>
    </lineage>
</organism>
<keyword evidence="6" id="KW-1185">Reference proteome</keyword>
<dbReference type="AlphaFoldDB" id="A0A516KI51"/>
<evidence type="ECO:0000256" key="1">
    <source>
        <dbReference type="ARBA" id="ARBA00023015"/>
    </source>
</evidence>
<dbReference type="PANTHER" id="PTHR33164:SF89">
    <property type="entry name" value="MARR FAMILY REGULATORY PROTEIN"/>
    <property type="match status" value="1"/>
</dbReference>
<proteinExistence type="predicted"/>
<dbReference type="GO" id="GO:0003700">
    <property type="term" value="F:DNA-binding transcription factor activity"/>
    <property type="evidence" value="ECO:0007669"/>
    <property type="project" value="InterPro"/>
</dbReference>
<dbReference type="EMBL" id="CP041666">
    <property type="protein sequence ID" value="QDP41075.1"/>
    <property type="molecule type" value="Genomic_DNA"/>
</dbReference>
<evidence type="ECO:0000256" key="2">
    <source>
        <dbReference type="ARBA" id="ARBA00023125"/>
    </source>
</evidence>
<sequence>MAHPYENMNKYWTDIYYHLHYEHKEKLTHQTIRILQHIEKTSQTGINELAEKMDVSQNTASEHVKRLMTKKYVRKQRDVVDERKVILTLTELGQEVLYRNTSLDEEKLQAIMEKLEERDQKKILEGLQLLSEAVQHVRPN</sequence>
<dbReference type="InterPro" id="IPR000835">
    <property type="entry name" value="HTH_MarR-typ"/>
</dbReference>
<evidence type="ECO:0000313" key="6">
    <source>
        <dbReference type="Proteomes" id="UP000315215"/>
    </source>
</evidence>
<accession>A0A516KI51</accession>
<evidence type="ECO:0000256" key="3">
    <source>
        <dbReference type="ARBA" id="ARBA00023163"/>
    </source>
</evidence>
<keyword evidence="1" id="KW-0805">Transcription regulation</keyword>
<protein>
    <submittedName>
        <fullName evidence="5">Winged helix-turn-helix transcriptional regulator</fullName>
    </submittedName>
</protein>